<evidence type="ECO:0000313" key="3">
    <source>
        <dbReference type="Proteomes" id="UP001295684"/>
    </source>
</evidence>
<evidence type="ECO:0000256" key="1">
    <source>
        <dbReference type="SAM" id="Phobius"/>
    </source>
</evidence>
<reference evidence="2" key="1">
    <citation type="submission" date="2023-07" db="EMBL/GenBank/DDBJ databases">
        <authorList>
            <consortium name="AG Swart"/>
            <person name="Singh M."/>
            <person name="Singh A."/>
            <person name="Seah K."/>
            <person name="Emmerich C."/>
        </authorList>
    </citation>
    <scope>NUCLEOTIDE SEQUENCE</scope>
    <source>
        <strain evidence="2">DP1</strain>
    </source>
</reference>
<feature type="transmembrane region" description="Helical" evidence="1">
    <location>
        <begin position="21"/>
        <end position="44"/>
    </location>
</feature>
<keyword evidence="1" id="KW-0812">Transmembrane</keyword>
<organism evidence="2 3">
    <name type="scientific">Euplotes crassus</name>
    <dbReference type="NCBI Taxonomy" id="5936"/>
    <lineage>
        <taxon>Eukaryota</taxon>
        <taxon>Sar</taxon>
        <taxon>Alveolata</taxon>
        <taxon>Ciliophora</taxon>
        <taxon>Intramacronucleata</taxon>
        <taxon>Spirotrichea</taxon>
        <taxon>Hypotrichia</taxon>
        <taxon>Euplotida</taxon>
        <taxon>Euplotidae</taxon>
        <taxon>Moneuplotes</taxon>
    </lineage>
</organism>
<evidence type="ECO:0000313" key="2">
    <source>
        <dbReference type="EMBL" id="CAI2380866.1"/>
    </source>
</evidence>
<gene>
    <name evidence="2" type="ORF">ECRASSUSDP1_LOCUS22306</name>
</gene>
<proteinExistence type="predicted"/>
<feature type="transmembrane region" description="Helical" evidence="1">
    <location>
        <begin position="89"/>
        <end position="111"/>
    </location>
</feature>
<keyword evidence="3" id="KW-1185">Reference proteome</keyword>
<keyword evidence="1" id="KW-1133">Transmembrane helix</keyword>
<protein>
    <submittedName>
        <fullName evidence="2">Uncharacterized protein</fullName>
    </submittedName>
</protein>
<feature type="transmembrane region" description="Helical" evidence="1">
    <location>
        <begin position="123"/>
        <end position="142"/>
    </location>
</feature>
<feature type="transmembrane region" description="Helical" evidence="1">
    <location>
        <begin position="148"/>
        <end position="173"/>
    </location>
</feature>
<comment type="caution">
    <text evidence="2">The sequence shown here is derived from an EMBL/GenBank/DDBJ whole genome shotgun (WGS) entry which is preliminary data.</text>
</comment>
<keyword evidence="1" id="KW-0472">Membrane</keyword>
<dbReference type="Proteomes" id="UP001295684">
    <property type="component" value="Unassembled WGS sequence"/>
</dbReference>
<sequence length="197" mass="22980">MWKWLFCINKKGKFFFCIKPSAGVKFIILYGFVAAVLQLFWVFYRAVFAEDSDEQDEFSRVVKCNEAYLGLGFDTICNVFAGHINMFTLAFTVMSVICGGSVAICGLYAWLCGFSFHETERYFYINFVFTIYFQIHSIIIAITLTPNFILPIISGAFGLYIILCLNNLLYCFLETVELKYRRRRELNSQYYHLNDQE</sequence>
<accession>A0AAD1XYC1</accession>
<dbReference type="AlphaFoldDB" id="A0AAD1XYC1"/>
<name>A0AAD1XYC1_EUPCR</name>
<dbReference type="EMBL" id="CAMPGE010022865">
    <property type="protein sequence ID" value="CAI2380866.1"/>
    <property type="molecule type" value="Genomic_DNA"/>
</dbReference>